<accession>A0A545AJ50</accession>
<dbReference type="PANTHER" id="PTHR30137">
    <property type="entry name" value="LUCIFERASE-LIKE MONOOXYGENASE"/>
    <property type="match status" value="1"/>
</dbReference>
<keyword evidence="5" id="KW-1185">Reference proteome</keyword>
<dbReference type="GO" id="GO:0005829">
    <property type="term" value="C:cytosol"/>
    <property type="evidence" value="ECO:0007669"/>
    <property type="project" value="TreeGrafter"/>
</dbReference>
<dbReference type="Pfam" id="PF00296">
    <property type="entry name" value="Bac_luciferase"/>
    <property type="match status" value="1"/>
</dbReference>
<reference evidence="4 5" key="1">
    <citation type="submission" date="2019-07" db="EMBL/GenBank/DDBJ databases">
        <title>Cryptosporangium phraense sp. nov., isolated from plant litter.</title>
        <authorList>
            <person name="Suriyachadkun C."/>
        </authorList>
    </citation>
    <scope>NUCLEOTIDE SEQUENCE [LARGE SCALE GENOMIC DNA]</scope>
    <source>
        <strain evidence="4 5">A-T 5661</strain>
    </source>
</reference>
<sequence>MSIEIGIASLSDRQPRTVDGRSVSEASRMRQIIELGVRADELGLDVFGVGEHHSRDFVVSSPAPVLAAVAARTSNIRLTSAVTVLSALDPVRVYQDFATLDLISGGRAEMTVGRSAHPEPFALFGIDIERYDEVFTEKLGLLLQLREQGEISWRGEFRPPLSRATVGPRADVPMWIGAGGTPASAARAGVLGLPLILGYLGGDPEHLRRLVDLYRAAGDRAGQSGLQVGVAAHYFGASSEEEAASTYPYYRDFLRPKQPGGGGYTVSPRDFVEGREPGRPLMIGTSEQVTEKLVELHKVVGFDRVQLLVDWGGLPGELVEASLERLGTEIAPAVRARA</sequence>
<keyword evidence="1" id="KW-0560">Oxidoreductase</keyword>
<dbReference type="Gene3D" id="3.20.20.30">
    <property type="entry name" value="Luciferase-like domain"/>
    <property type="match status" value="1"/>
</dbReference>
<dbReference type="SUPFAM" id="SSF51679">
    <property type="entry name" value="Bacterial luciferase-like"/>
    <property type="match status" value="1"/>
</dbReference>
<keyword evidence="2" id="KW-0503">Monooxygenase</keyword>
<name>A0A545AJ50_9ACTN</name>
<dbReference type="InterPro" id="IPR011251">
    <property type="entry name" value="Luciferase-like_dom"/>
</dbReference>
<evidence type="ECO:0000259" key="3">
    <source>
        <dbReference type="Pfam" id="PF00296"/>
    </source>
</evidence>
<comment type="caution">
    <text evidence="4">The sequence shown here is derived from an EMBL/GenBank/DDBJ whole genome shotgun (WGS) entry which is preliminary data.</text>
</comment>
<evidence type="ECO:0000256" key="2">
    <source>
        <dbReference type="ARBA" id="ARBA00023033"/>
    </source>
</evidence>
<dbReference type="GO" id="GO:0016705">
    <property type="term" value="F:oxidoreductase activity, acting on paired donors, with incorporation or reduction of molecular oxygen"/>
    <property type="evidence" value="ECO:0007669"/>
    <property type="project" value="InterPro"/>
</dbReference>
<dbReference type="GO" id="GO:0004497">
    <property type="term" value="F:monooxygenase activity"/>
    <property type="evidence" value="ECO:0007669"/>
    <property type="project" value="UniProtKB-KW"/>
</dbReference>
<evidence type="ECO:0000313" key="4">
    <source>
        <dbReference type="EMBL" id="TQS41352.1"/>
    </source>
</evidence>
<evidence type="ECO:0000256" key="1">
    <source>
        <dbReference type="ARBA" id="ARBA00023002"/>
    </source>
</evidence>
<gene>
    <name evidence="4" type="ORF">FL583_30055</name>
</gene>
<dbReference type="AlphaFoldDB" id="A0A545AJ50"/>
<organism evidence="4 5">
    <name type="scientific">Cryptosporangium phraense</name>
    <dbReference type="NCBI Taxonomy" id="2593070"/>
    <lineage>
        <taxon>Bacteria</taxon>
        <taxon>Bacillati</taxon>
        <taxon>Actinomycetota</taxon>
        <taxon>Actinomycetes</taxon>
        <taxon>Cryptosporangiales</taxon>
        <taxon>Cryptosporangiaceae</taxon>
        <taxon>Cryptosporangium</taxon>
    </lineage>
</organism>
<dbReference type="Proteomes" id="UP000317982">
    <property type="component" value="Unassembled WGS sequence"/>
</dbReference>
<dbReference type="InParanoid" id="A0A545AJ50"/>
<evidence type="ECO:0000313" key="5">
    <source>
        <dbReference type="Proteomes" id="UP000317982"/>
    </source>
</evidence>
<dbReference type="InterPro" id="IPR036661">
    <property type="entry name" value="Luciferase-like_sf"/>
</dbReference>
<dbReference type="OrthoDB" id="9776438at2"/>
<dbReference type="EMBL" id="VIRS01000027">
    <property type="protein sequence ID" value="TQS41352.1"/>
    <property type="molecule type" value="Genomic_DNA"/>
</dbReference>
<dbReference type="InterPro" id="IPR050766">
    <property type="entry name" value="Bact_Lucif_Oxidored"/>
</dbReference>
<dbReference type="RefSeq" id="WP_142708233.1">
    <property type="nucleotide sequence ID" value="NZ_VIRS01000027.1"/>
</dbReference>
<proteinExistence type="predicted"/>
<dbReference type="PANTHER" id="PTHR30137:SF8">
    <property type="entry name" value="BLR5498 PROTEIN"/>
    <property type="match status" value="1"/>
</dbReference>
<feature type="domain" description="Luciferase-like" evidence="3">
    <location>
        <begin position="12"/>
        <end position="298"/>
    </location>
</feature>
<protein>
    <submittedName>
        <fullName evidence="4">LLM class flavin-dependent oxidoreductase</fullName>
    </submittedName>
</protein>